<comment type="caution">
    <text evidence="5">The sequence shown here is derived from an EMBL/GenBank/DDBJ whole genome shotgun (WGS) entry which is preliminary data.</text>
</comment>
<evidence type="ECO:0000313" key="5">
    <source>
        <dbReference type="EMBL" id="RSK30925.1"/>
    </source>
</evidence>
<accession>A0ABX9ZC73</accession>
<dbReference type="InterPro" id="IPR000835">
    <property type="entry name" value="HTH_MarR-typ"/>
</dbReference>
<dbReference type="PRINTS" id="PR00598">
    <property type="entry name" value="HTHMARR"/>
</dbReference>
<sequence>MYNKFRRGGGPGMEQLLATFHSLNGELNKIHKEACTDVSVQQSTIMHEIQSRNEPSMQETARGLGMDITTFSRQVQTLVNGGYVKRRPYPGDRRIQILSLTDKGSKKVKQIDEKILEQMNEALVSMGEFEQEIIVRSLRQMHRILGGDVN</sequence>
<keyword evidence="6" id="KW-1185">Reference proteome</keyword>
<evidence type="ECO:0000313" key="6">
    <source>
        <dbReference type="Proteomes" id="UP000272481"/>
    </source>
</evidence>
<dbReference type="SUPFAM" id="SSF46785">
    <property type="entry name" value="Winged helix' DNA-binding domain"/>
    <property type="match status" value="1"/>
</dbReference>
<dbReference type="InterPro" id="IPR036388">
    <property type="entry name" value="WH-like_DNA-bd_sf"/>
</dbReference>
<dbReference type="Pfam" id="PF12802">
    <property type="entry name" value="MarR_2"/>
    <property type="match status" value="1"/>
</dbReference>
<protein>
    <submittedName>
        <fullName evidence="5">MarR family transcriptional regulator</fullName>
    </submittedName>
</protein>
<dbReference type="Proteomes" id="UP000272481">
    <property type="component" value="Unassembled WGS sequence"/>
</dbReference>
<evidence type="ECO:0000259" key="4">
    <source>
        <dbReference type="PROSITE" id="PS50995"/>
    </source>
</evidence>
<keyword evidence="2" id="KW-0238">DNA-binding</keyword>
<dbReference type="SMART" id="SM00347">
    <property type="entry name" value="HTH_MARR"/>
    <property type="match status" value="1"/>
</dbReference>
<name>A0ABX9ZC73_9BACL</name>
<organism evidence="5 6">
    <name type="scientific">Bhargavaea beijingensis</name>
    <dbReference type="NCBI Taxonomy" id="426756"/>
    <lineage>
        <taxon>Bacteria</taxon>
        <taxon>Bacillati</taxon>
        <taxon>Bacillota</taxon>
        <taxon>Bacilli</taxon>
        <taxon>Bacillales</taxon>
        <taxon>Caryophanaceae</taxon>
        <taxon>Bhargavaea</taxon>
    </lineage>
</organism>
<keyword evidence="1" id="KW-0805">Transcription regulation</keyword>
<dbReference type="Gene3D" id="1.10.10.10">
    <property type="entry name" value="Winged helix-like DNA-binding domain superfamily/Winged helix DNA-binding domain"/>
    <property type="match status" value="1"/>
</dbReference>
<evidence type="ECO:0000256" key="3">
    <source>
        <dbReference type="ARBA" id="ARBA00023163"/>
    </source>
</evidence>
<dbReference type="PANTHER" id="PTHR42756:SF1">
    <property type="entry name" value="TRANSCRIPTIONAL REPRESSOR OF EMRAB OPERON"/>
    <property type="match status" value="1"/>
</dbReference>
<evidence type="ECO:0000256" key="2">
    <source>
        <dbReference type="ARBA" id="ARBA00023125"/>
    </source>
</evidence>
<gene>
    <name evidence="5" type="ORF">EJA12_09405</name>
</gene>
<dbReference type="EMBL" id="RWGW01000013">
    <property type="protein sequence ID" value="RSK30925.1"/>
    <property type="molecule type" value="Genomic_DNA"/>
</dbReference>
<keyword evidence="3" id="KW-0804">Transcription</keyword>
<dbReference type="PROSITE" id="PS50995">
    <property type="entry name" value="HTH_MARR_2"/>
    <property type="match status" value="1"/>
</dbReference>
<evidence type="ECO:0000256" key="1">
    <source>
        <dbReference type="ARBA" id="ARBA00023015"/>
    </source>
</evidence>
<dbReference type="InterPro" id="IPR036390">
    <property type="entry name" value="WH_DNA-bd_sf"/>
</dbReference>
<feature type="domain" description="HTH marR-type" evidence="4">
    <location>
        <begin position="13"/>
        <end position="143"/>
    </location>
</feature>
<reference evidence="5 6" key="1">
    <citation type="submission" date="2018-12" db="EMBL/GenBank/DDBJ databases">
        <title>Comparitive functional genomics of dry heat resistant strains isolated from the viking spacecraft.</title>
        <authorList>
            <person name="Seuylemezian A."/>
            <person name="Vaishampayan P."/>
        </authorList>
    </citation>
    <scope>NUCLEOTIDE SEQUENCE [LARGE SCALE GENOMIC DNA]</scope>
    <source>
        <strain evidence="5 6">M6-11</strain>
    </source>
</reference>
<dbReference type="PANTHER" id="PTHR42756">
    <property type="entry name" value="TRANSCRIPTIONAL REGULATOR, MARR"/>
    <property type="match status" value="1"/>
</dbReference>
<proteinExistence type="predicted"/>